<dbReference type="PROSITE" id="PS50931">
    <property type="entry name" value="HTH_LYSR"/>
    <property type="match status" value="1"/>
</dbReference>
<keyword evidence="4" id="KW-0804">Transcription</keyword>
<keyword evidence="2" id="KW-0805">Transcription regulation</keyword>
<protein>
    <submittedName>
        <fullName evidence="6">LysR family transcriptional regulator</fullName>
    </submittedName>
</protein>
<keyword evidence="7" id="KW-1185">Reference proteome</keyword>
<dbReference type="InterPro" id="IPR036388">
    <property type="entry name" value="WH-like_DNA-bd_sf"/>
</dbReference>
<dbReference type="GO" id="GO:0003677">
    <property type="term" value="F:DNA binding"/>
    <property type="evidence" value="ECO:0007669"/>
    <property type="project" value="UniProtKB-KW"/>
</dbReference>
<evidence type="ECO:0000256" key="3">
    <source>
        <dbReference type="ARBA" id="ARBA00023125"/>
    </source>
</evidence>
<evidence type="ECO:0000313" key="6">
    <source>
        <dbReference type="EMBL" id="RKP48218.1"/>
    </source>
</evidence>
<dbReference type="PRINTS" id="PR00039">
    <property type="entry name" value="HTHLYSR"/>
</dbReference>
<proteinExistence type="inferred from homology"/>
<feature type="domain" description="HTH lysR-type" evidence="5">
    <location>
        <begin position="4"/>
        <end position="61"/>
    </location>
</feature>
<reference evidence="6 7" key="1">
    <citation type="submission" date="2018-10" db="EMBL/GenBank/DDBJ databases">
        <title>Paraburkholderia sp. 7MK8-2, isolated from soil.</title>
        <authorList>
            <person name="Gao Z.-H."/>
            <person name="Qiu L.-H."/>
        </authorList>
    </citation>
    <scope>NUCLEOTIDE SEQUENCE [LARGE SCALE GENOMIC DNA]</scope>
    <source>
        <strain evidence="6 7">7MK8-2</strain>
    </source>
</reference>
<dbReference type="InterPro" id="IPR005119">
    <property type="entry name" value="LysR_subst-bd"/>
</dbReference>
<comment type="caution">
    <text evidence="6">The sequence shown here is derived from an EMBL/GenBank/DDBJ whole genome shotgun (WGS) entry which is preliminary data.</text>
</comment>
<dbReference type="Gene3D" id="1.10.10.10">
    <property type="entry name" value="Winged helix-like DNA-binding domain superfamily/Winged helix DNA-binding domain"/>
    <property type="match status" value="1"/>
</dbReference>
<evidence type="ECO:0000256" key="1">
    <source>
        <dbReference type="ARBA" id="ARBA00009437"/>
    </source>
</evidence>
<evidence type="ECO:0000259" key="5">
    <source>
        <dbReference type="PROSITE" id="PS50931"/>
    </source>
</evidence>
<dbReference type="PANTHER" id="PTHR30419">
    <property type="entry name" value="HTH-TYPE TRANSCRIPTIONAL REGULATOR YBHD"/>
    <property type="match status" value="1"/>
</dbReference>
<evidence type="ECO:0000256" key="4">
    <source>
        <dbReference type="ARBA" id="ARBA00023163"/>
    </source>
</evidence>
<dbReference type="FunFam" id="1.10.10.10:FF:000001">
    <property type="entry name" value="LysR family transcriptional regulator"/>
    <property type="match status" value="1"/>
</dbReference>
<keyword evidence="3" id="KW-0238">DNA-binding</keyword>
<dbReference type="Proteomes" id="UP000280434">
    <property type="component" value="Unassembled WGS sequence"/>
</dbReference>
<dbReference type="CDD" id="cd05466">
    <property type="entry name" value="PBP2_LTTR_substrate"/>
    <property type="match status" value="1"/>
</dbReference>
<dbReference type="InterPro" id="IPR000847">
    <property type="entry name" value="LysR_HTH_N"/>
</dbReference>
<sequence>MKNLNLDYLNTFVAVVRLGSFSAAADELQLSQPAVSLQIRQLERSLGTTLIERVGRVAKATVAGEALLGHATGIDAAVRSAIADVSQHVAEGTGRVRIGTGATACIFLLPRIVATVRRRYPNLEITVTTGNTADITKAVEENVLDVGLVTMPVSGRSLDVTPVMNDEFVLIAPADMTLPARITAAALATRPAILYEQGGNTRRITDEWFARSGTKITPIMSMGSVEAIKAMVSAGLGCAILPALATGNLPSAGEVVIRSLSPRLHRRLASVVRRDKRLYAGLSDVLQCFRDLSNSTRQIR</sequence>
<dbReference type="GO" id="GO:0003700">
    <property type="term" value="F:DNA-binding transcription factor activity"/>
    <property type="evidence" value="ECO:0007669"/>
    <property type="project" value="InterPro"/>
</dbReference>
<dbReference type="Pfam" id="PF03466">
    <property type="entry name" value="LysR_substrate"/>
    <property type="match status" value="1"/>
</dbReference>
<dbReference type="InterPro" id="IPR036390">
    <property type="entry name" value="WH_DNA-bd_sf"/>
</dbReference>
<dbReference type="AlphaFoldDB" id="A0A494XCI4"/>
<organism evidence="6 7">
    <name type="scientific">Trinickia fusca</name>
    <dbReference type="NCBI Taxonomy" id="2419777"/>
    <lineage>
        <taxon>Bacteria</taxon>
        <taxon>Pseudomonadati</taxon>
        <taxon>Pseudomonadota</taxon>
        <taxon>Betaproteobacteria</taxon>
        <taxon>Burkholderiales</taxon>
        <taxon>Burkholderiaceae</taxon>
        <taxon>Trinickia</taxon>
    </lineage>
</organism>
<dbReference type="SUPFAM" id="SSF46785">
    <property type="entry name" value="Winged helix' DNA-binding domain"/>
    <property type="match status" value="1"/>
</dbReference>
<gene>
    <name evidence="6" type="ORF">D7S89_12860</name>
</gene>
<dbReference type="Gene3D" id="3.40.190.10">
    <property type="entry name" value="Periplasmic binding protein-like II"/>
    <property type="match status" value="2"/>
</dbReference>
<evidence type="ECO:0000256" key="2">
    <source>
        <dbReference type="ARBA" id="ARBA00023015"/>
    </source>
</evidence>
<dbReference type="InterPro" id="IPR050950">
    <property type="entry name" value="HTH-type_LysR_regulators"/>
</dbReference>
<accession>A0A494XCI4</accession>
<dbReference type="Pfam" id="PF00126">
    <property type="entry name" value="HTH_1"/>
    <property type="match status" value="1"/>
</dbReference>
<dbReference type="EMBL" id="RBZV01000004">
    <property type="protein sequence ID" value="RKP48218.1"/>
    <property type="molecule type" value="Genomic_DNA"/>
</dbReference>
<dbReference type="OrthoDB" id="9785745at2"/>
<dbReference type="SUPFAM" id="SSF53850">
    <property type="entry name" value="Periplasmic binding protein-like II"/>
    <property type="match status" value="1"/>
</dbReference>
<comment type="similarity">
    <text evidence="1">Belongs to the LysR transcriptional regulatory family.</text>
</comment>
<name>A0A494XCI4_9BURK</name>
<evidence type="ECO:0000313" key="7">
    <source>
        <dbReference type="Proteomes" id="UP000280434"/>
    </source>
</evidence>
<dbReference type="GO" id="GO:0005829">
    <property type="term" value="C:cytosol"/>
    <property type="evidence" value="ECO:0007669"/>
    <property type="project" value="TreeGrafter"/>
</dbReference>